<evidence type="ECO:0000313" key="1">
    <source>
        <dbReference type="EMBL" id="KAH7838031.1"/>
    </source>
</evidence>
<gene>
    <name evidence="1" type="ORF">Vadar_021210</name>
</gene>
<dbReference type="EMBL" id="CM037156">
    <property type="protein sequence ID" value="KAH7838031.1"/>
    <property type="molecule type" value="Genomic_DNA"/>
</dbReference>
<accession>A0ACB7XBG5</accession>
<comment type="caution">
    <text evidence="1">The sequence shown here is derived from an EMBL/GenBank/DDBJ whole genome shotgun (WGS) entry which is preliminary data.</text>
</comment>
<proteinExistence type="predicted"/>
<keyword evidence="2" id="KW-1185">Reference proteome</keyword>
<protein>
    <submittedName>
        <fullName evidence="1">Uncharacterized protein</fullName>
    </submittedName>
</protein>
<dbReference type="Proteomes" id="UP000828048">
    <property type="component" value="Chromosome 6"/>
</dbReference>
<name>A0ACB7XBG5_9ERIC</name>
<organism evidence="1 2">
    <name type="scientific">Vaccinium darrowii</name>
    <dbReference type="NCBI Taxonomy" id="229202"/>
    <lineage>
        <taxon>Eukaryota</taxon>
        <taxon>Viridiplantae</taxon>
        <taxon>Streptophyta</taxon>
        <taxon>Embryophyta</taxon>
        <taxon>Tracheophyta</taxon>
        <taxon>Spermatophyta</taxon>
        <taxon>Magnoliopsida</taxon>
        <taxon>eudicotyledons</taxon>
        <taxon>Gunneridae</taxon>
        <taxon>Pentapetalae</taxon>
        <taxon>asterids</taxon>
        <taxon>Ericales</taxon>
        <taxon>Ericaceae</taxon>
        <taxon>Vaccinioideae</taxon>
        <taxon>Vaccinieae</taxon>
        <taxon>Vaccinium</taxon>
    </lineage>
</organism>
<reference evidence="1 2" key="1">
    <citation type="journal article" date="2021" name="Hortic Res">
        <title>High-quality reference genome and annotation aids understanding of berry development for evergreen blueberry (Vaccinium darrowii).</title>
        <authorList>
            <person name="Yu J."/>
            <person name="Hulse-Kemp A.M."/>
            <person name="Babiker E."/>
            <person name="Staton M."/>
        </authorList>
    </citation>
    <scope>NUCLEOTIDE SEQUENCE [LARGE SCALE GENOMIC DNA]</scope>
    <source>
        <strain evidence="2">cv. NJ 8807/NJ 8810</strain>
        <tissue evidence="1">Young leaf</tissue>
    </source>
</reference>
<sequence>MIPLLFLVLFAEGVLAFLLVVKVGPLRELVVKGLDQVKMGKGPATVKTIAGSLEDPFTGGFSHGVLSISWILNRSCASLHAEINGDKRYHWSFQRGN</sequence>
<evidence type="ECO:0000313" key="2">
    <source>
        <dbReference type="Proteomes" id="UP000828048"/>
    </source>
</evidence>